<dbReference type="OMA" id="QPKDYTF"/>
<feature type="domain" description="Cadherin" evidence="18">
    <location>
        <begin position="469"/>
        <end position="577"/>
    </location>
</feature>
<evidence type="ECO:0000256" key="15">
    <source>
        <dbReference type="RuleBase" id="RU004357"/>
    </source>
</evidence>
<feature type="domain" description="Cadherin" evidence="18">
    <location>
        <begin position="367"/>
        <end position="468"/>
    </location>
</feature>
<sequence>MNDPQRTCILRNACRFKLERWRFYVVVLWTLCVFGLHRCSVNASTTNSIYFNVTEGLPIGTYVGNIANQPYDVVLHIQPQDDLILDSVSKNITTRIVLDREKISGYVIDLLNHNPFQVTSIFINVSDINDNIPTFPVSVYDFEFYEGNPVLAHVRAIDDDLGSYAVQNYSIVSGNTDNMFVLIEYLDSAGRLRAKIELQPGKQLDREQRDLFSLNVSATDGGTPPQTGFGLVNITVLDLNDNDPVFNPKYYTANITENSKAFTSIVEVYATDKDIGRYGKVLYSVIHDSSSDPDGYFTLLTTEKGEIVNVAILDREKQDRFSLRVRAHNPGSLGYHKHDIAFVTINVLDENDNPPEVTYTFYLDDAFQVYEDASPGTKVARVRVSDKDAGKNGQIESVTIQGGNGHLIIDYDAVHDIHVISLAKELDREKQPTFPVHIYAKDRGQPQQTTQDGFIFNVGDINDNHPKFDQDVFTAAVSENATIGTSVLVARATDKDIGSNAKLVYNISYSPQAAPYKSWFQINQATGEIRTSARLDREKFPRLEFLVTVTDSGVPALGANCTVILNITDANDNNPVFTEAVYFSTVNENSANNTSVVQVMANDIDSGINGMVLYSLETQPRSVPFSIDPNTGLVSSSGLIDFEAQSLYLVNVVASDGGGRFDKSILNISVVDENDNYPVINPTTYNVSVFENLTINDAIVTVLAKDNDSGIFSQVNFAFSNGNNDGIFFISSSSGVITLIKPLDRETKDFHRLEVQVMDGGGLKSKNSAVVEVTVLDVNDEPPAFEPSAYKFTIIENSDINSLLGSVYASSKDLGTNADIYYSISGGDMHRVFTINSTGTIFTRSNIDHERSPEMLLTIQAKDGGVPPLYGFANVSVTVIDINDNAPSFESSVIDVNVLEDTKVGEVFYNVTAKDPDSGLFGRVRYTLLFNPNSTFQVNASTGALTLTHSIDFEGPRHYMIKVLAEDGGSPPLNTTATFRITVVDVNDHTPVFSNSSYSARVDELTPAGTDILNVTATDADTGNNAWISYSFQSGVDTSMFGLRSNGWLYITRKLDREQQDVYLFKVVATDKGRIPKSSTADVVIYVDDVNDHNPEFTQQSYIFSVDENQPNRTLVGQVPASDKDAGANARISYTFEPPSVEFVIDHNTGIIRTNQVLNREQRSSYTLMVKARDHGASPRTDYASVTVTVQDLNDNAPTFKKPFYEKAVPEDIPVGSSVLTVEASDPDVGSNGMISYFSASNPSVFTINAKTGVITTTARLDREKHERYTLSIGAKDHGNPNQSHVVFVTIHVLDVNDNPPRFVNNSIFVNIPEKQAIGTVVTTVTARDKDTGNNGKVRYTIDQGNGGKVFEINATSGVITLRKQLDFEKKSKYQLRIEARDQGQNSQRSYLYVTVYVLDSNDNRPTFEMNPVTVQLREGVPPNSNVTTIKAHDYDSGQNSWIRYSIDSQSPGPPKFKVDPSTGVVQTIGRIDREAVDEYTLNIRATDQAFTESERLSSTLTIFIIVSDVNDNKPTFVSPNETFVMEDEGFRYPVITITAIDDDLGSNGEVTYKIEHDGNGESFKKFALNADTGLLELLGTLDHETTPKYVLNISVTDKGTPPRSSFQLLTVFVVDVNDNGPEFNQSLFLGNVSENQPVGTPVMTVSAYDLDSGENGALTYSIPRGNLNHKFAINGSSGVLYTNSTLDREEKDEYTLTVYATDNVYPRRVGTCTVKIKVLDVNDHRPVFIPSRLNLTVLEHTAPFDFHTLRALDSDIGQNGRLRYIIQRGNEDVKFSVGEFTGVLSTTGQLDREIKSRYDLVIEARNVVVPFYNASIHVTIFVGDKNDNSPKFANTSYSLNIQELTKIGTSILRVKATDGDSGKNGEITFSLSTEALGIFRIDSKSGTIYTLQEFDYYTKNVYNFLCRATDKGVAPRETSVGVTVSIIDENNHAPVFEKIPYEATIASGSSVTQNTLVTVHAKDKDSSSITHMTYRLANSSHRFFQLESNSGSVRVKPGVSNIPDGAYVLNIIADDGGNLTGRGILEIIVGSAAVNRPKFVNSTPVFVSLPENSPKGREVARVLANPSNDVVYSIVDGNSGNAFRINAQNGIMTVQNPAYLDFERLRYFSLRIIVSRKSQPSRNDYLTLQVNLTDVNDNNPVFYPANISVQLSEDDALQSSSFTSRTVANLSTTDKDSGKNQEVTYKIIFGNVDRKFVIDAQHGVLTTNGILDREKHPVYDLVVNATDKGTPSRSSLSHVVVNIVDVNDNIPAFSGPYSVNVNEDLRVGSLVRRVAATDKDKHPNLMYSFGNGKTSYDVFRIDQLTGEITLLESLDYERNKSYELNVTCSDGRYKSHTTVTVNVKDVNDNAPKFLESSYQATLSEETAQGTSILKVSAEDKDDGSNRELRYAFVTSLDVFRINATSGVIYTAKKIETSDRESLYFVVVSAIDRGVPQQRAFVTVQIRINRKPMFREPAYKKSIAEDAPPGTTVLTVSAADDSGMNVAKISYKFKFGNSENLFRIGLRSGIIEVNDFGLDYESEKNYLMGVEARDESTNKSVVVEVNITITDVNDNSPVFDPTEYVKEVYENVSIGTTLVRVNATDKDSGANGRLVFSISSGNDKQSFRINSRTGEIVTITSLDYESIKEHGLSIQASDEGLKPKSKVASVRIKIRDVNDNKPEFHIPHPEDVGVEENSPVGTFFYELNAKDRDSGENSVVMYSIIGGSGQGLFIIESDSGRLSTNATFNYEARNLYWLLVKAVDEGKPPLDNTVNLTVNIKSVDEFQPAFEKSSYEFKEVPGNAKIGYVVGQVVASDEDDGEDGRLRYSFDFVSLDVFAINETTGIIFVNKSLSEVNNKRRKRRSVEETDDVSIGSRRFRREIDVTKVKLRVQVDSGKPNSFKGLASVEFGIDFACAECATTEQRGDGDDKGISKNTYIIIGLAILVVVILIAFIVMAAIILRKKKKKRSRQHPRLRYDGSFDEITVYSAPNGNINHLDSSLENVSTPRGVSQEGSPLNGPSDSPACGTDSSDTPNSASSGRGSSEGVDFEDGRHPVIVNGDIGSLHSENYVKTVVGPDSGIQQDSDQVSQLTISDASSMMQGEGLAIDKHSDKIEKLLARLGSQESLHVFGEEGGGEADGGVDVSNLLYAKLAEVDADEDESIIDGMRPFVEEGHDHPSYGGSLSSIVGSREELTGSYNWDYLLDWGPQFQPLADVFLEIGKMKDDAHPKKTVSLSLPSSRDSRNPPTGLVTTDMLSSVSSLPRSPISPPSTRYTSPAFSPNFTPAITPLVTRSPSVSPLDTGASTPAFSPTSGTTPKSGSRPSSMHVPVLHLRRDSHDGSNSDLTHSPSISDNESNLEIDV</sequence>
<feature type="domain" description="Cadherin" evidence="18">
    <location>
        <begin position="1625"/>
        <end position="1729"/>
    </location>
</feature>
<name>A0A3M6UIJ6_POCDA</name>
<dbReference type="PRINTS" id="PR00205">
    <property type="entry name" value="CADHERIN"/>
</dbReference>
<feature type="transmembrane region" description="Helical" evidence="17">
    <location>
        <begin position="2918"/>
        <end position="2942"/>
    </location>
</feature>
<protein>
    <recommendedName>
        <fullName evidence="18">Cadherin domain-containing protein</fullName>
    </recommendedName>
</protein>
<feature type="domain" description="Cadherin" evidence="18">
    <location>
        <begin position="2355"/>
        <end position="2459"/>
    </location>
</feature>
<evidence type="ECO:0000256" key="10">
    <source>
        <dbReference type="ARBA" id="ARBA00023136"/>
    </source>
</evidence>
<comment type="caution">
    <text evidence="19">The sequence shown here is derived from an EMBL/GenBank/DDBJ whole genome shotgun (WGS) entry which is preliminary data.</text>
</comment>
<feature type="domain" description="Cadherin" evidence="18">
    <location>
        <begin position="2042"/>
        <end position="2143"/>
    </location>
</feature>
<feature type="domain" description="Cadherin" evidence="18">
    <location>
        <begin position="85"/>
        <end position="135"/>
    </location>
</feature>
<dbReference type="EMBL" id="RCHS01001465">
    <property type="protein sequence ID" value="RMX53364.1"/>
    <property type="molecule type" value="Genomic_DNA"/>
</dbReference>
<feature type="domain" description="Cadherin" evidence="18">
    <location>
        <begin position="147"/>
        <end position="246"/>
    </location>
</feature>
<keyword evidence="20" id="KW-1185">Reference proteome</keyword>
<feature type="compositionally biased region" description="Polar residues" evidence="16">
    <location>
        <begin position="3259"/>
        <end position="3290"/>
    </location>
</feature>
<keyword evidence="10 17" id="KW-0472">Membrane</keyword>
<feature type="region of interest" description="Disordered" evidence="16">
    <location>
        <begin position="2978"/>
        <end position="3036"/>
    </location>
</feature>
<dbReference type="FunFam" id="2.60.40.60:FF:000080">
    <property type="entry name" value="FAT atypical cadherin 1"/>
    <property type="match status" value="1"/>
</dbReference>
<evidence type="ECO:0000256" key="2">
    <source>
        <dbReference type="ARBA" id="ARBA00022475"/>
    </source>
</evidence>
<evidence type="ECO:0000256" key="8">
    <source>
        <dbReference type="ARBA" id="ARBA00022889"/>
    </source>
</evidence>
<feature type="domain" description="Cadherin" evidence="18">
    <location>
        <begin position="1304"/>
        <end position="1408"/>
    </location>
</feature>
<feature type="domain" description="Cadherin" evidence="18">
    <location>
        <begin position="247"/>
        <end position="357"/>
    </location>
</feature>
<evidence type="ECO:0000256" key="17">
    <source>
        <dbReference type="SAM" id="Phobius"/>
    </source>
</evidence>
<keyword evidence="3" id="KW-0245">EGF-like domain</keyword>
<dbReference type="GO" id="GO:0048729">
    <property type="term" value="P:tissue morphogenesis"/>
    <property type="evidence" value="ECO:0007669"/>
    <property type="project" value="UniProtKB-ARBA"/>
</dbReference>
<feature type="domain" description="Cadherin" evidence="18">
    <location>
        <begin position="2455"/>
        <end position="2559"/>
    </location>
</feature>
<dbReference type="FunFam" id="2.60.40.60:FF:000039">
    <property type="entry name" value="FAT atypical cadherin 3"/>
    <property type="match status" value="1"/>
</dbReference>
<feature type="domain" description="Cadherin" evidence="18">
    <location>
        <begin position="2779"/>
        <end position="2890"/>
    </location>
</feature>
<dbReference type="PROSITE" id="PS00232">
    <property type="entry name" value="CADHERIN_1"/>
    <property type="match status" value="14"/>
</dbReference>
<feature type="domain" description="Cadherin" evidence="18">
    <location>
        <begin position="2560"/>
        <end position="2664"/>
    </location>
</feature>
<dbReference type="GO" id="GO:0048731">
    <property type="term" value="P:system development"/>
    <property type="evidence" value="ECO:0007669"/>
    <property type="project" value="UniProtKB-ARBA"/>
</dbReference>
<dbReference type="FunFam" id="2.60.40.60:FF:000081">
    <property type="entry name" value="protocadherin Fat 4"/>
    <property type="match status" value="1"/>
</dbReference>
<feature type="domain" description="Cadherin" evidence="18">
    <location>
        <begin position="578"/>
        <end position="680"/>
    </location>
</feature>
<keyword evidence="4 14" id="KW-0812">Transmembrane</keyword>
<dbReference type="CDD" id="cd11304">
    <property type="entry name" value="Cadherin_repeat"/>
    <property type="match status" value="27"/>
</dbReference>
<evidence type="ECO:0000256" key="7">
    <source>
        <dbReference type="ARBA" id="ARBA00022837"/>
    </source>
</evidence>
<evidence type="ECO:0000259" key="18">
    <source>
        <dbReference type="PROSITE" id="PS50268"/>
    </source>
</evidence>
<dbReference type="Gene3D" id="4.10.900.10">
    <property type="entry name" value="TCF3-CBD (Catenin binding domain)"/>
    <property type="match status" value="1"/>
</dbReference>
<dbReference type="InterPro" id="IPR015919">
    <property type="entry name" value="Cadherin-like_sf"/>
</dbReference>
<dbReference type="GO" id="GO:0007156">
    <property type="term" value="P:homophilic cell adhesion via plasma membrane adhesion molecules"/>
    <property type="evidence" value="ECO:0007669"/>
    <property type="project" value="InterPro"/>
</dbReference>
<evidence type="ECO:0000256" key="12">
    <source>
        <dbReference type="ARBA" id="ARBA00023180"/>
    </source>
</evidence>
<feature type="domain" description="Cadherin" evidence="18">
    <location>
        <begin position="2144"/>
        <end position="2254"/>
    </location>
</feature>
<feature type="transmembrane region" description="Helical" evidence="17">
    <location>
        <begin position="21"/>
        <end position="37"/>
    </location>
</feature>
<evidence type="ECO:0000313" key="20">
    <source>
        <dbReference type="Proteomes" id="UP000275408"/>
    </source>
</evidence>
<evidence type="ECO:0000256" key="14">
    <source>
        <dbReference type="RuleBase" id="RU003318"/>
    </source>
</evidence>
<dbReference type="FunFam" id="2.60.40.60:FF:000015">
    <property type="entry name" value="FAT atypical cadherin 1"/>
    <property type="match status" value="4"/>
</dbReference>
<feature type="compositionally biased region" description="Low complexity" evidence="16">
    <location>
        <begin position="3237"/>
        <end position="3258"/>
    </location>
</feature>
<keyword evidence="12" id="KW-0325">Glycoprotein</keyword>
<evidence type="ECO:0000256" key="11">
    <source>
        <dbReference type="ARBA" id="ARBA00023157"/>
    </source>
</evidence>
<dbReference type="FunFam" id="2.60.40.60:FF:000116">
    <property type="entry name" value="Dachsous cadherin-related 2"/>
    <property type="match status" value="1"/>
</dbReference>
<dbReference type="InterPro" id="IPR020894">
    <property type="entry name" value="Cadherin_CS"/>
</dbReference>
<dbReference type="STRING" id="46731.A0A3M6UIJ6"/>
<reference evidence="19 20" key="1">
    <citation type="journal article" date="2018" name="Sci. Rep.">
        <title>Comparative analysis of the Pocillopora damicornis genome highlights role of immune system in coral evolution.</title>
        <authorList>
            <person name="Cunning R."/>
            <person name="Bay R.A."/>
            <person name="Gillette P."/>
            <person name="Baker A.C."/>
            <person name="Traylor-Knowles N."/>
        </authorList>
    </citation>
    <scope>NUCLEOTIDE SEQUENCE [LARGE SCALE GENOMIC DNA]</scope>
    <source>
        <strain evidence="19">RSMAS</strain>
        <tissue evidence="19">Whole animal</tissue>
    </source>
</reference>
<keyword evidence="6" id="KW-0677">Repeat</keyword>
<dbReference type="GO" id="GO:0007163">
    <property type="term" value="P:establishment or maintenance of cell polarity"/>
    <property type="evidence" value="ECO:0007669"/>
    <property type="project" value="UniProtKB-ARBA"/>
</dbReference>
<evidence type="ECO:0000256" key="9">
    <source>
        <dbReference type="ARBA" id="ARBA00022989"/>
    </source>
</evidence>
<dbReference type="PANTHER" id="PTHR24026:SF136">
    <property type="entry name" value="PROTOCADHERIN-23"/>
    <property type="match status" value="1"/>
</dbReference>
<dbReference type="InterPro" id="IPR000233">
    <property type="entry name" value="Cadherin_Y-type_LIR"/>
</dbReference>
<gene>
    <name evidence="19" type="ORF">pdam_00018698</name>
</gene>
<feature type="region of interest" description="Disordered" evidence="16">
    <location>
        <begin position="3209"/>
        <end position="3343"/>
    </location>
</feature>
<evidence type="ECO:0000313" key="19">
    <source>
        <dbReference type="EMBL" id="RMX53364.1"/>
    </source>
</evidence>
<feature type="compositionally biased region" description="Polar residues" evidence="16">
    <location>
        <begin position="3323"/>
        <end position="3336"/>
    </location>
</feature>
<dbReference type="FunFam" id="2.60.40.60:FF:000020">
    <property type="entry name" value="Dachsous cadherin-related 1b"/>
    <property type="match status" value="9"/>
</dbReference>
<feature type="domain" description="Cadherin" evidence="18">
    <location>
        <begin position="2254"/>
        <end position="2354"/>
    </location>
</feature>
<dbReference type="PROSITE" id="PS50268">
    <property type="entry name" value="CADHERIN_2"/>
    <property type="match status" value="27"/>
</dbReference>
<dbReference type="Gene3D" id="2.60.40.60">
    <property type="entry name" value="Cadherins"/>
    <property type="match status" value="27"/>
</dbReference>
<dbReference type="Proteomes" id="UP000275408">
    <property type="component" value="Unassembled WGS sequence"/>
</dbReference>
<keyword evidence="7 13" id="KW-0106">Calcium</keyword>
<feature type="domain" description="Cadherin" evidence="18">
    <location>
        <begin position="1834"/>
        <end position="1937"/>
    </location>
</feature>
<dbReference type="FunFam" id="2.60.40.60:FF:000032">
    <property type="entry name" value="FAT atypical cadherin 1"/>
    <property type="match status" value="1"/>
</dbReference>
<feature type="domain" description="Cadherin" evidence="18">
    <location>
        <begin position="890"/>
        <end position="993"/>
    </location>
</feature>
<dbReference type="GO" id="GO:0009887">
    <property type="term" value="P:animal organ morphogenesis"/>
    <property type="evidence" value="ECO:0007669"/>
    <property type="project" value="UniProtKB-ARBA"/>
</dbReference>
<dbReference type="FunFam" id="2.60.40.60:FF:000013">
    <property type="entry name" value="Cadherin EGF LAG seven-pass G-type receptor"/>
    <property type="match status" value="1"/>
</dbReference>
<dbReference type="OrthoDB" id="6252479at2759"/>
<accession>A0A3M6UIJ6</accession>
<dbReference type="InterPro" id="IPR027397">
    <property type="entry name" value="Catenin-bd_sf"/>
</dbReference>
<dbReference type="Pfam" id="PF00028">
    <property type="entry name" value="Cadherin"/>
    <property type="match status" value="24"/>
</dbReference>
<keyword evidence="2" id="KW-1003">Cell membrane</keyword>
<keyword evidence="5" id="KW-0732">Signal</keyword>
<dbReference type="GO" id="GO:0005886">
    <property type="term" value="C:plasma membrane"/>
    <property type="evidence" value="ECO:0007669"/>
    <property type="project" value="UniProtKB-SubCell"/>
</dbReference>
<comment type="subcellular location">
    <subcellularLocation>
        <location evidence="1 14">Cell membrane</location>
        <topology evidence="1 14">Single-pass type I membrane protein</topology>
    </subcellularLocation>
</comment>
<dbReference type="SMART" id="SM00112">
    <property type="entry name" value="CA"/>
    <property type="match status" value="26"/>
</dbReference>
<feature type="domain" description="Cadherin" evidence="18">
    <location>
        <begin position="1938"/>
        <end position="2040"/>
    </location>
</feature>
<dbReference type="FunFam" id="2.60.40.60:FF:000005">
    <property type="entry name" value="Protocadherin 9"/>
    <property type="match status" value="1"/>
</dbReference>
<feature type="domain" description="Cadherin" evidence="18">
    <location>
        <begin position="1098"/>
        <end position="1200"/>
    </location>
</feature>
<proteinExistence type="predicted"/>
<feature type="domain" description="Cadherin" evidence="18">
    <location>
        <begin position="1517"/>
        <end position="1624"/>
    </location>
</feature>
<feature type="domain" description="Cadherin" evidence="18">
    <location>
        <begin position="2666"/>
        <end position="2770"/>
    </location>
</feature>
<keyword evidence="8 14" id="KW-0130">Cell adhesion</keyword>
<feature type="compositionally biased region" description="Polar residues" evidence="16">
    <location>
        <begin position="2978"/>
        <end position="3002"/>
    </location>
</feature>
<dbReference type="SUPFAM" id="SSF49313">
    <property type="entry name" value="Cadherin-like"/>
    <property type="match status" value="27"/>
</dbReference>
<evidence type="ECO:0000256" key="4">
    <source>
        <dbReference type="ARBA" id="ARBA00022692"/>
    </source>
</evidence>
<evidence type="ECO:0000256" key="3">
    <source>
        <dbReference type="ARBA" id="ARBA00022536"/>
    </source>
</evidence>
<dbReference type="GO" id="GO:0005509">
    <property type="term" value="F:calcium ion binding"/>
    <property type="evidence" value="ECO:0007669"/>
    <property type="project" value="UniProtKB-UniRule"/>
</dbReference>
<keyword evidence="9 17" id="KW-1133">Transmembrane helix</keyword>
<feature type="domain" description="Cadherin" evidence="18">
    <location>
        <begin position="1201"/>
        <end position="1303"/>
    </location>
</feature>
<comment type="function">
    <text evidence="15">Cadherins are calcium-dependent cell adhesion proteins.</text>
</comment>
<evidence type="ECO:0000256" key="6">
    <source>
        <dbReference type="ARBA" id="ARBA00022737"/>
    </source>
</evidence>
<dbReference type="Pfam" id="PF01049">
    <property type="entry name" value="CADH_Y-type_LIR"/>
    <property type="match status" value="1"/>
</dbReference>
<feature type="domain" description="Cadherin" evidence="18">
    <location>
        <begin position="1730"/>
        <end position="1833"/>
    </location>
</feature>
<evidence type="ECO:0000256" key="13">
    <source>
        <dbReference type="PROSITE-ProRule" id="PRU00043"/>
    </source>
</evidence>
<feature type="compositionally biased region" description="Polar residues" evidence="16">
    <location>
        <begin position="3009"/>
        <end position="3023"/>
    </location>
</feature>
<feature type="domain" description="Cadherin" evidence="18">
    <location>
        <begin position="786"/>
        <end position="889"/>
    </location>
</feature>
<feature type="compositionally biased region" description="Low complexity" evidence="16">
    <location>
        <begin position="3291"/>
        <end position="3306"/>
    </location>
</feature>
<evidence type="ECO:0000256" key="16">
    <source>
        <dbReference type="SAM" id="MobiDB-lite"/>
    </source>
</evidence>
<evidence type="ECO:0000256" key="5">
    <source>
        <dbReference type="ARBA" id="ARBA00022729"/>
    </source>
</evidence>
<feature type="domain" description="Cadherin" evidence="18">
    <location>
        <begin position="994"/>
        <end position="1097"/>
    </location>
</feature>
<feature type="domain" description="Cadherin" evidence="18">
    <location>
        <begin position="681"/>
        <end position="785"/>
    </location>
</feature>
<dbReference type="InterPro" id="IPR002126">
    <property type="entry name" value="Cadherin-like_dom"/>
</dbReference>
<feature type="domain" description="Cadherin" evidence="18">
    <location>
        <begin position="1409"/>
        <end position="1517"/>
    </location>
</feature>
<organism evidence="19 20">
    <name type="scientific">Pocillopora damicornis</name>
    <name type="common">Cauliflower coral</name>
    <name type="synonym">Millepora damicornis</name>
    <dbReference type="NCBI Taxonomy" id="46731"/>
    <lineage>
        <taxon>Eukaryota</taxon>
        <taxon>Metazoa</taxon>
        <taxon>Cnidaria</taxon>
        <taxon>Anthozoa</taxon>
        <taxon>Hexacorallia</taxon>
        <taxon>Scleractinia</taxon>
        <taxon>Astrocoeniina</taxon>
        <taxon>Pocilloporidae</taxon>
        <taxon>Pocillopora</taxon>
    </lineage>
</organism>
<evidence type="ECO:0000256" key="1">
    <source>
        <dbReference type="ARBA" id="ARBA00004251"/>
    </source>
</evidence>
<dbReference type="PANTHER" id="PTHR24026">
    <property type="entry name" value="FAT ATYPICAL CADHERIN-RELATED"/>
    <property type="match status" value="1"/>
</dbReference>
<keyword evidence="11" id="KW-1015">Disulfide bond</keyword>